<dbReference type="RefSeq" id="WP_193909504.1">
    <property type="nucleotide sequence ID" value="NZ_PRDL01000001.1"/>
</dbReference>
<comment type="caution">
    <text evidence="1">The sequence shown here is derived from an EMBL/GenBank/DDBJ whole genome shotgun (WGS) entry which is preliminary data.</text>
</comment>
<keyword evidence="2" id="KW-1185">Reference proteome</keyword>
<proteinExistence type="predicted"/>
<accession>A0A928YUL4</accession>
<dbReference type="EMBL" id="PRDL01000001">
    <property type="protein sequence ID" value="MBE8717585.1"/>
    <property type="molecule type" value="Genomic_DNA"/>
</dbReference>
<name>A0A928YUL4_9GAMM</name>
<gene>
    <name evidence="1" type="ORF">C4F51_10330</name>
</gene>
<reference evidence="1" key="1">
    <citation type="submission" date="2018-07" db="EMBL/GenBank/DDBJ databases">
        <title>Genome assembly of strain Ka43.</title>
        <authorList>
            <person name="Kukolya J."/>
            <person name="Nagy I."/>
            <person name="Horvath B."/>
            <person name="Toth A."/>
        </authorList>
    </citation>
    <scope>NUCLEOTIDE SEQUENCE</scope>
    <source>
        <strain evidence="1">KB43</strain>
    </source>
</reference>
<organism evidence="1 2">
    <name type="scientific">Cellvibrio polysaccharolyticus</name>
    <dbReference type="NCBI Taxonomy" id="2082724"/>
    <lineage>
        <taxon>Bacteria</taxon>
        <taxon>Pseudomonadati</taxon>
        <taxon>Pseudomonadota</taxon>
        <taxon>Gammaproteobacteria</taxon>
        <taxon>Cellvibrionales</taxon>
        <taxon>Cellvibrionaceae</taxon>
        <taxon>Cellvibrio</taxon>
    </lineage>
</organism>
<dbReference type="AlphaFoldDB" id="A0A928YUL4"/>
<evidence type="ECO:0000313" key="2">
    <source>
        <dbReference type="Proteomes" id="UP000652567"/>
    </source>
</evidence>
<evidence type="ECO:0000313" key="1">
    <source>
        <dbReference type="EMBL" id="MBE8717585.1"/>
    </source>
</evidence>
<sequence length="70" mass="7613">MNIKRTNNGYQLHGIEATGLAPRESQALLLPANGLAFSEIAQHMSPSSASISMAQLEPLWWAAPWFCACL</sequence>
<dbReference type="Proteomes" id="UP000652567">
    <property type="component" value="Unassembled WGS sequence"/>
</dbReference>
<protein>
    <submittedName>
        <fullName evidence="1">Uncharacterized protein</fullName>
    </submittedName>
</protein>